<name>A0ABN9W6Q1_9DINO</name>
<protein>
    <recommendedName>
        <fullName evidence="7">Tubulin--tyrosine ligase-like protein 9</fullName>
    </recommendedName>
</protein>
<feature type="compositionally biased region" description="Low complexity" evidence="4">
    <location>
        <begin position="23"/>
        <end position="35"/>
    </location>
</feature>
<keyword evidence="3" id="KW-0067">ATP-binding</keyword>
<evidence type="ECO:0000256" key="3">
    <source>
        <dbReference type="ARBA" id="ARBA00022840"/>
    </source>
</evidence>
<feature type="region of interest" description="Disordered" evidence="4">
    <location>
        <begin position="1"/>
        <end position="104"/>
    </location>
</feature>
<evidence type="ECO:0000256" key="1">
    <source>
        <dbReference type="ARBA" id="ARBA00022598"/>
    </source>
</evidence>
<dbReference type="PANTHER" id="PTHR12241">
    <property type="entry name" value="TUBULIN POLYGLUTAMYLASE"/>
    <property type="match status" value="1"/>
</dbReference>
<evidence type="ECO:0000313" key="6">
    <source>
        <dbReference type="Proteomes" id="UP001189429"/>
    </source>
</evidence>
<organism evidence="5 6">
    <name type="scientific">Prorocentrum cordatum</name>
    <dbReference type="NCBI Taxonomy" id="2364126"/>
    <lineage>
        <taxon>Eukaryota</taxon>
        <taxon>Sar</taxon>
        <taxon>Alveolata</taxon>
        <taxon>Dinophyceae</taxon>
        <taxon>Prorocentrales</taxon>
        <taxon>Prorocentraceae</taxon>
        <taxon>Prorocentrum</taxon>
    </lineage>
</organism>
<evidence type="ECO:0000256" key="2">
    <source>
        <dbReference type="ARBA" id="ARBA00022741"/>
    </source>
</evidence>
<dbReference type="SUPFAM" id="SSF56059">
    <property type="entry name" value="Glutathione synthetase ATP-binding domain-like"/>
    <property type="match status" value="1"/>
</dbReference>
<feature type="compositionally biased region" description="Low complexity" evidence="4">
    <location>
        <begin position="1"/>
        <end position="15"/>
    </location>
</feature>
<evidence type="ECO:0008006" key="7">
    <source>
        <dbReference type="Google" id="ProtNLM"/>
    </source>
</evidence>
<dbReference type="Proteomes" id="UP001189429">
    <property type="component" value="Unassembled WGS sequence"/>
</dbReference>
<keyword evidence="6" id="KW-1185">Reference proteome</keyword>
<gene>
    <name evidence="5" type="ORF">PCOR1329_LOCUS64556</name>
</gene>
<comment type="caution">
    <text evidence="5">The sequence shown here is derived from an EMBL/GenBank/DDBJ whole genome shotgun (WGS) entry which is preliminary data.</text>
</comment>
<evidence type="ECO:0000313" key="5">
    <source>
        <dbReference type="EMBL" id="CAK0881843.1"/>
    </source>
</evidence>
<dbReference type="PROSITE" id="PS51221">
    <property type="entry name" value="TTL"/>
    <property type="match status" value="1"/>
</dbReference>
<evidence type="ECO:0000256" key="4">
    <source>
        <dbReference type="SAM" id="MobiDB-lite"/>
    </source>
</evidence>
<dbReference type="Pfam" id="PF03133">
    <property type="entry name" value="TTL"/>
    <property type="match status" value="1"/>
</dbReference>
<dbReference type="InterPro" id="IPR004344">
    <property type="entry name" value="TTL/TTLL_fam"/>
</dbReference>
<dbReference type="PANTHER" id="PTHR12241:SF154">
    <property type="entry name" value="TUBULIN POLYGLUTAMYLASE TTLL11"/>
    <property type="match status" value="1"/>
</dbReference>
<sequence length="544" mass="57889">MASQAAAAPAVCRAPPRARRGAADPAPRAGRARGPAGKDRSASLVAAAGAAAPARGARLPSVGASGPRRGSPPEPSRSSTAPPLAARGGPAASPPPPEQRGSRRVPCIDVGCARRNEEVLVQVAEKLGWGVCRGGSSGTVAWVVRNEDVADWLLRLRPRQLLSHIPGMSHACGKVSLARGLQAQGADFWPRSWRVPEFSAQAIVKDAFATGEVCLIVKPDGGSHGEGIHLARTRDELRRGLEKLLFPAAIVQEYVDRPLLLDGYKWDCRLYALVMPSPRGGLSCWLAREGLVRVCIDPYEAPVPRNLHKLTVHLTNYSLSKFSEKFVFSDDAASGDSGCKRALSAVLSGLEARGSLGGGSAESLWERLESLARQTVDAMASPLTAAGFNPATWEGSEEVALQAQEKFERCFQIVGMDVLLDEGARPWLLEVNNNPSLSVDEIRPLEGCRTRAEVNQVFAAAKRESGQGPKRWGQPCRCSKHPRPHAHYECPVDVAVKVPVVEGTLLIVSRASERARAGGVGPEPAGGGAPEGARWAEGTIFRPV</sequence>
<feature type="compositionally biased region" description="Low complexity" evidence="4">
    <location>
        <begin position="42"/>
        <end position="69"/>
    </location>
</feature>
<dbReference type="Gene3D" id="3.30.470.20">
    <property type="entry name" value="ATP-grasp fold, B domain"/>
    <property type="match status" value="1"/>
</dbReference>
<keyword evidence="2" id="KW-0547">Nucleotide-binding</keyword>
<accession>A0ABN9W6Q1</accession>
<feature type="compositionally biased region" description="Low complexity" evidence="4">
    <location>
        <begin position="76"/>
        <end position="91"/>
    </location>
</feature>
<dbReference type="EMBL" id="CAUYUJ010018236">
    <property type="protein sequence ID" value="CAK0881843.1"/>
    <property type="molecule type" value="Genomic_DNA"/>
</dbReference>
<proteinExistence type="predicted"/>
<keyword evidence="1" id="KW-0436">Ligase</keyword>
<reference evidence="5" key="1">
    <citation type="submission" date="2023-10" db="EMBL/GenBank/DDBJ databases">
        <authorList>
            <person name="Chen Y."/>
            <person name="Shah S."/>
            <person name="Dougan E. K."/>
            <person name="Thang M."/>
            <person name="Chan C."/>
        </authorList>
    </citation>
    <scope>NUCLEOTIDE SEQUENCE [LARGE SCALE GENOMIC DNA]</scope>
</reference>